<dbReference type="PROSITE" id="PS51679">
    <property type="entry name" value="SAM_MT_C5"/>
    <property type="match status" value="1"/>
</dbReference>
<dbReference type="Pfam" id="PF00145">
    <property type="entry name" value="DNA_methylase"/>
    <property type="match status" value="1"/>
</dbReference>
<dbReference type="InterPro" id="IPR029063">
    <property type="entry name" value="SAM-dependent_MTases_sf"/>
</dbReference>
<dbReference type="Proteomes" id="UP001204439">
    <property type="component" value="Unassembled WGS sequence"/>
</dbReference>
<evidence type="ECO:0000256" key="4">
    <source>
        <dbReference type="ARBA" id="ARBA00022747"/>
    </source>
</evidence>
<keyword evidence="4" id="KW-0680">Restriction system</keyword>
<proteinExistence type="inferred from homology"/>
<keyword evidence="3 6" id="KW-0949">S-adenosyl-L-methionine</keyword>
<dbReference type="PROSITE" id="PS00094">
    <property type="entry name" value="C5_MTASE_1"/>
    <property type="match status" value="1"/>
</dbReference>
<evidence type="ECO:0000256" key="7">
    <source>
        <dbReference type="RuleBase" id="RU000416"/>
    </source>
</evidence>
<evidence type="ECO:0000256" key="1">
    <source>
        <dbReference type="ARBA" id="ARBA00022603"/>
    </source>
</evidence>
<dbReference type="InterPro" id="IPR050750">
    <property type="entry name" value="C5-MTase"/>
</dbReference>
<dbReference type="PRINTS" id="PR00105">
    <property type="entry name" value="C5METTRFRASE"/>
</dbReference>
<evidence type="ECO:0000313" key="10">
    <source>
        <dbReference type="Proteomes" id="UP001204439"/>
    </source>
</evidence>
<keyword evidence="10" id="KW-1185">Reference proteome</keyword>
<feature type="active site" evidence="6">
    <location>
        <position position="87"/>
    </location>
</feature>
<keyword evidence="2 6" id="KW-0808">Transferase</keyword>
<dbReference type="EC" id="2.1.1.37" evidence="8"/>
<evidence type="ECO:0000256" key="5">
    <source>
        <dbReference type="ARBA" id="ARBA00047422"/>
    </source>
</evidence>
<evidence type="ECO:0000256" key="6">
    <source>
        <dbReference type="PROSITE-ProRule" id="PRU01016"/>
    </source>
</evidence>
<dbReference type="NCBIfam" id="TIGR00675">
    <property type="entry name" value="dcm"/>
    <property type="match status" value="1"/>
</dbReference>
<organism evidence="9 10">
    <name type="scientific">Epilithonimonas ginsengisoli</name>
    <dbReference type="NCBI Taxonomy" id="1245592"/>
    <lineage>
        <taxon>Bacteria</taxon>
        <taxon>Pseudomonadati</taxon>
        <taxon>Bacteroidota</taxon>
        <taxon>Flavobacteriia</taxon>
        <taxon>Flavobacteriales</taxon>
        <taxon>Weeksellaceae</taxon>
        <taxon>Chryseobacterium group</taxon>
        <taxon>Epilithonimonas</taxon>
    </lineage>
</organism>
<keyword evidence="1 6" id="KW-0489">Methyltransferase</keyword>
<reference evidence="9 10" key="1">
    <citation type="submission" date="2023-11" db="EMBL/GenBank/DDBJ databases">
        <title>First isolation, identification, and characterization of non-pathogenic Epilithonimonas ginsengisoli isolated from diseased farmed rainbow trout (Oncorhynchus mykiss) in Chile.</title>
        <authorList>
            <person name="Miranda C.D."/>
            <person name="Irgang R."/>
            <person name="Concha C."/>
            <person name="Rojas R."/>
            <person name="Avendano R."/>
        </authorList>
    </citation>
    <scope>NUCLEOTIDE SEQUENCE [LARGE SCALE GENOMIC DNA]</scope>
    <source>
        <strain evidence="9 10">FP99</strain>
    </source>
</reference>
<dbReference type="InterPro" id="IPR018117">
    <property type="entry name" value="C5_DNA_meth_AS"/>
</dbReference>
<dbReference type="Gene3D" id="3.40.50.150">
    <property type="entry name" value="Vaccinia Virus protein VP39"/>
    <property type="match status" value="1"/>
</dbReference>
<dbReference type="GO" id="GO:0032259">
    <property type="term" value="P:methylation"/>
    <property type="evidence" value="ECO:0007669"/>
    <property type="project" value="UniProtKB-KW"/>
</dbReference>
<gene>
    <name evidence="9" type="primary">dcm</name>
    <name evidence="9" type="ORF">NG800_003220</name>
</gene>
<sequence>MKKLKVIELFAGVGGFRIGLQNSNKASSKENFEIVWSNQWEPSTKTQHASLVYESKFSKNGHSNENIALVPSDQIPEHDMLVGGFPCQDYSVATTLKNSKGLQGKKGVLWWEIYRILESRKDKPKFLFLENVDRLLKSPTTQRGRDFAIMLKCLSDLGYAVEWRVINAADYGMPQKRRRTFILSYLKDSEIYNSLIKTTESDWLLDEGVFAKTFEVGQVSDLKTFDLDQSVEEISESFNKEKGDSPFQNSGMILNGKVTTMKTTPNYEGKRTLLKDILIPVDEIPEEYFIDESDLDKWNYLKGAKKEVRQSTSGFSYNYGEGAMIFPDNLESPSRTIITGEGGKSASRFKHVVRTSKGLRRLTPIELERLNMFPDNHTLLEGVSDVKRAFFMGNALVVGVIEKVGETLLTFGQRG</sequence>
<dbReference type="PANTHER" id="PTHR46098:SF1">
    <property type="entry name" value="TRNA (CYTOSINE(38)-C(5))-METHYLTRANSFERASE"/>
    <property type="match status" value="1"/>
</dbReference>
<evidence type="ECO:0000256" key="8">
    <source>
        <dbReference type="RuleBase" id="RU000417"/>
    </source>
</evidence>
<dbReference type="EMBL" id="JAMXLT020000004">
    <property type="protein sequence ID" value="MDW8547907.1"/>
    <property type="molecule type" value="Genomic_DNA"/>
</dbReference>
<dbReference type="RefSeq" id="WP_063969756.1">
    <property type="nucleotide sequence ID" value="NZ_JAMXLT020000004.1"/>
</dbReference>
<comment type="caution">
    <text evidence="9">The sequence shown here is derived from an EMBL/GenBank/DDBJ whole genome shotgun (WGS) entry which is preliminary data.</text>
</comment>
<comment type="catalytic activity">
    <reaction evidence="5 8">
        <text>a 2'-deoxycytidine in DNA + S-adenosyl-L-methionine = a 5-methyl-2'-deoxycytidine in DNA + S-adenosyl-L-homocysteine + H(+)</text>
        <dbReference type="Rhea" id="RHEA:13681"/>
        <dbReference type="Rhea" id="RHEA-COMP:11369"/>
        <dbReference type="Rhea" id="RHEA-COMP:11370"/>
        <dbReference type="ChEBI" id="CHEBI:15378"/>
        <dbReference type="ChEBI" id="CHEBI:57856"/>
        <dbReference type="ChEBI" id="CHEBI:59789"/>
        <dbReference type="ChEBI" id="CHEBI:85452"/>
        <dbReference type="ChEBI" id="CHEBI:85454"/>
        <dbReference type="EC" id="2.1.1.37"/>
    </reaction>
</comment>
<evidence type="ECO:0000256" key="3">
    <source>
        <dbReference type="ARBA" id="ARBA00022691"/>
    </source>
</evidence>
<dbReference type="GO" id="GO:0003886">
    <property type="term" value="F:DNA (cytosine-5-)-methyltransferase activity"/>
    <property type="evidence" value="ECO:0007669"/>
    <property type="project" value="UniProtKB-EC"/>
</dbReference>
<dbReference type="SUPFAM" id="SSF53335">
    <property type="entry name" value="S-adenosyl-L-methionine-dependent methyltransferases"/>
    <property type="match status" value="1"/>
</dbReference>
<evidence type="ECO:0000256" key="2">
    <source>
        <dbReference type="ARBA" id="ARBA00022679"/>
    </source>
</evidence>
<accession>A0ABU4JE29</accession>
<dbReference type="Gene3D" id="3.90.120.10">
    <property type="entry name" value="DNA Methylase, subunit A, domain 2"/>
    <property type="match status" value="1"/>
</dbReference>
<evidence type="ECO:0000313" key="9">
    <source>
        <dbReference type="EMBL" id="MDW8547907.1"/>
    </source>
</evidence>
<comment type="similarity">
    <text evidence="6 7">Belongs to the class I-like SAM-binding methyltransferase superfamily. C5-methyltransferase family.</text>
</comment>
<dbReference type="PANTHER" id="PTHR46098">
    <property type="entry name" value="TRNA (CYTOSINE(38)-C(5))-METHYLTRANSFERASE"/>
    <property type="match status" value="1"/>
</dbReference>
<protein>
    <recommendedName>
        <fullName evidence="8">Cytosine-specific methyltransferase</fullName>
        <ecNumber evidence="8">2.1.1.37</ecNumber>
    </recommendedName>
</protein>
<name>A0ABU4JE29_9FLAO</name>
<dbReference type="InterPro" id="IPR001525">
    <property type="entry name" value="C5_MeTfrase"/>
</dbReference>